<dbReference type="AlphaFoldDB" id="A0A4Z2HA04"/>
<comment type="caution">
    <text evidence="1">The sequence shown here is derived from an EMBL/GenBank/DDBJ whole genome shotgun (WGS) entry which is preliminary data.</text>
</comment>
<evidence type="ECO:0000313" key="2">
    <source>
        <dbReference type="Proteomes" id="UP000314294"/>
    </source>
</evidence>
<keyword evidence="2" id="KW-1185">Reference proteome</keyword>
<sequence length="66" mass="7692">MACNYYDVGKKDQWIFTEVVRHKVVVIIARLADSATLTKVHRLYGVKKRIKLLDWPVNFLETAESN</sequence>
<dbReference type="EMBL" id="SRLO01000293">
    <property type="protein sequence ID" value="TNN62431.1"/>
    <property type="molecule type" value="Genomic_DNA"/>
</dbReference>
<gene>
    <name evidence="1" type="ORF">EYF80_027339</name>
</gene>
<proteinExistence type="predicted"/>
<name>A0A4Z2HA04_9TELE</name>
<accession>A0A4Z2HA04</accession>
<organism evidence="1 2">
    <name type="scientific">Liparis tanakae</name>
    <name type="common">Tanaka's snailfish</name>
    <dbReference type="NCBI Taxonomy" id="230148"/>
    <lineage>
        <taxon>Eukaryota</taxon>
        <taxon>Metazoa</taxon>
        <taxon>Chordata</taxon>
        <taxon>Craniata</taxon>
        <taxon>Vertebrata</taxon>
        <taxon>Euteleostomi</taxon>
        <taxon>Actinopterygii</taxon>
        <taxon>Neopterygii</taxon>
        <taxon>Teleostei</taxon>
        <taxon>Neoteleostei</taxon>
        <taxon>Acanthomorphata</taxon>
        <taxon>Eupercaria</taxon>
        <taxon>Perciformes</taxon>
        <taxon>Cottioidei</taxon>
        <taxon>Cottales</taxon>
        <taxon>Liparidae</taxon>
        <taxon>Liparis</taxon>
    </lineage>
</organism>
<reference evidence="1 2" key="1">
    <citation type="submission" date="2019-03" db="EMBL/GenBank/DDBJ databases">
        <title>First draft genome of Liparis tanakae, snailfish: a comprehensive survey of snailfish specific genes.</title>
        <authorList>
            <person name="Kim W."/>
            <person name="Song I."/>
            <person name="Jeong J.-H."/>
            <person name="Kim D."/>
            <person name="Kim S."/>
            <person name="Ryu S."/>
            <person name="Song J.Y."/>
            <person name="Lee S.K."/>
        </authorList>
    </citation>
    <scope>NUCLEOTIDE SEQUENCE [LARGE SCALE GENOMIC DNA]</scope>
    <source>
        <tissue evidence="1">Muscle</tissue>
    </source>
</reference>
<dbReference type="Proteomes" id="UP000314294">
    <property type="component" value="Unassembled WGS sequence"/>
</dbReference>
<evidence type="ECO:0000313" key="1">
    <source>
        <dbReference type="EMBL" id="TNN62431.1"/>
    </source>
</evidence>
<protein>
    <submittedName>
        <fullName evidence="1">Uncharacterized protein</fullName>
    </submittedName>
</protein>